<evidence type="ECO:0000256" key="2">
    <source>
        <dbReference type="ARBA" id="ARBA00009150"/>
    </source>
</evidence>
<dbReference type="InterPro" id="IPR012501">
    <property type="entry name" value="Vps54_C"/>
</dbReference>
<protein>
    <submittedName>
        <fullName evidence="9">CIC11C00000000137</fullName>
    </submittedName>
</protein>
<comment type="similarity">
    <text evidence="2">Belongs to the VPS54 family.</text>
</comment>
<dbReference type="PANTHER" id="PTHR12965:SF0">
    <property type="entry name" value="VACUOLAR PROTEIN SORTING-ASSOCIATED PROTEIN 54"/>
    <property type="match status" value="1"/>
</dbReference>
<feature type="compositionally biased region" description="Acidic residues" evidence="7">
    <location>
        <begin position="1115"/>
        <end position="1126"/>
    </location>
</feature>
<evidence type="ECO:0000256" key="4">
    <source>
        <dbReference type="ARBA" id="ARBA00022927"/>
    </source>
</evidence>
<keyword evidence="3" id="KW-0813">Transport</keyword>
<dbReference type="GO" id="GO:0015031">
    <property type="term" value="P:protein transport"/>
    <property type="evidence" value="ECO:0007669"/>
    <property type="project" value="UniProtKB-KW"/>
</dbReference>
<reference evidence="9 10" key="1">
    <citation type="submission" date="2016-10" db="EMBL/GenBank/DDBJ databases">
        <authorList>
            <person name="de Groot N.N."/>
        </authorList>
    </citation>
    <scope>NUCLEOTIDE SEQUENCE [LARGE SCALE GENOMIC DNA]</scope>
    <source>
        <strain evidence="9 10">PYCC 4715</strain>
    </source>
</reference>
<keyword evidence="4" id="KW-0653">Protein transport</keyword>
<feature type="compositionally biased region" description="Basic and acidic residues" evidence="7">
    <location>
        <begin position="1088"/>
        <end position="1098"/>
    </location>
</feature>
<evidence type="ECO:0000256" key="1">
    <source>
        <dbReference type="ARBA" id="ARBA00004601"/>
    </source>
</evidence>
<gene>
    <name evidence="9" type="ORF">SAMEA4029009_CIC11G00000000137</name>
</gene>
<dbReference type="AlphaFoldDB" id="A0A1L0FYT9"/>
<dbReference type="InterPro" id="IPR039745">
    <property type="entry name" value="Vps54"/>
</dbReference>
<evidence type="ECO:0000256" key="7">
    <source>
        <dbReference type="SAM" id="MobiDB-lite"/>
    </source>
</evidence>
<organism evidence="9 10">
    <name type="scientific">Sungouiella intermedia</name>
    <dbReference type="NCBI Taxonomy" id="45354"/>
    <lineage>
        <taxon>Eukaryota</taxon>
        <taxon>Fungi</taxon>
        <taxon>Dikarya</taxon>
        <taxon>Ascomycota</taxon>
        <taxon>Saccharomycotina</taxon>
        <taxon>Pichiomycetes</taxon>
        <taxon>Metschnikowiaceae</taxon>
        <taxon>Sungouiella</taxon>
    </lineage>
</organism>
<evidence type="ECO:0000256" key="6">
    <source>
        <dbReference type="ARBA" id="ARBA00023054"/>
    </source>
</evidence>
<accession>A0A1L0FYT9</accession>
<evidence type="ECO:0000256" key="3">
    <source>
        <dbReference type="ARBA" id="ARBA00022448"/>
    </source>
</evidence>
<feature type="region of interest" description="Disordered" evidence="7">
    <location>
        <begin position="525"/>
        <end position="551"/>
    </location>
</feature>
<dbReference type="GO" id="GO:0019905">
    <property type="term" value="F:syntaxin binding"/>
    <property type="evidence" value="ECO:0007669"/>
    <property type="project" value="TreeGrafter"/>
</dbReference>
<evidence type="ECO:0000313" key="9">
    <source>
        <dbReference type="EMBL" id="SGZ49669.1"/>
    </source>
</evidence>
<evidence type="ECO:0000256" key="5">
    <source>
        <dbReference type="ARBA" id="ARBA00023034"/>
    </source>
</evidence>
<keyword evidence="5" id="KW-0333">Golgi apparatus</keyword>
<feature type="domain" description="Vacuolar protein sorting-associated protein 54 C-terminal" evidence="8">
    <location>
        <begin position="785"/>
        <end position="919"/>
    </location>
</feature>
<dbReference type="PANTHER" id="PTHR12965">
    <property type="entry name" value="VACUOLAR PROTEIN SORTING 54"/>
    <property type="match status" value="1"/>
</dbReference>
<keyword evidence="6" id="KW-0175">Coiled coil</keyword>
<sequence length="1196" mass="134324">MSVEDDPMQSLVALSTDASANINEDITWVSEYLEGSPKRALESVFSNFRGSTDGGSTIMNAFNILKQGTADDDERAATAFSPLGPNSIFELTVASDAARIRLNRRLKDHVTLNGGTSTIYSLTKPTNKDIPQIQLHSLKNKVANAQLISDLISNVQSDYKGFELSYKTLTEEVLQKFSEQQDHARDSDSEFADVSDDEAPLIPSVFQDSEFRLDDPRTFRQVMENSKVLPDPESSDSTHIIHNTEVQDKISKYLDAVEIQLIHEISKTSDSFFSTLGDIQTIKAQSSDCLDQFHGIMEKMNELEEGQAQKGLNILDLLDERRSVNHLESSVLQIKSVISNFGRASDLFKEGKNSDCLNQIVVIENLIQGVDREIYSDPETFAIYPKFDYPLVPLASLPALRGVIRDLQRLKQSCSQGYIKNFVDLLLENLRSHYTSTSARDTMNRIYVSIDRTRKYNSNPVSRLYNEIDPDVKRNLQEFINNLSKSGQLVQAFEEYQDKIIAEVKSIIRNGLPDSNKESVLEINSNDSSRASSYPPGAAPNESTPMAGSNGVTLSSNIKSLTAREFNEMMKNIYANLSECLRRLTIHQKVLLDLSLTSLSPESSQELDVMALDITNAINKAIEITQVRLVKVLNVRLEQLGDALVEEYLYLYLISSAYLLECEFINPVFVATGPGSSLTEWVKNHIAYFLHKFHSNSIKRFASFCDKETWRECTSQENIQSTQGVVDELIGYSQYFASGGKEGIDGSKWLELLDFYDDGSSNDTREKIPSLSDITEIPKLRVKDSSFLIPPLVIKVVQNTRDYIIASKIFAFRAGQIESNLLTYFKVVNSRISQSILNAGATRTAGLKHITTKHLALCIQTIEFFISFLEQIQFAFKNQTVDPNQNPGGEEQSFMGTISHYRDHEKELFSKLVSIMHDRTLNHCTAVKQLGLSKPLKHPQQCHPYMETLVKETITVAKVLGKYLHERECSAILLQIFDNYKKLLVNCFCTELPQLKDFNEKHSILKDVDYFRVKLSEIPGYGNSGQVIWENVNSLPTIEDSRMEQIMRNNIEGERAAAAVNEVPTEKKSASPAIKTPIAPEENTEGEVLFKQKEETENSKQGPEVSETEITTDVPETENQESETSVEEGKGLELGEPPVDYSEKTKGEVVSGTSQLDDLVESVSISTSNDKRESFSNEVEQKSTIEGETEDRNEDK</sequence>
<dbReference type="GO" id="GO:0006896">
    <property type="term" value="P:Golgi to vacuole transport"/>
    <property type="evidence" value="ECO:0007669"/>
    <property type="project" value="TreeGrafter"/>
</dbReference>
<name>A0A1L0FYT9_9ASCO</name>
<dbReference type="Pfam" id="PF07928">
    <property type="entry name" value="Vps54"/>
    <property type="match status" value="1"/>
</dbReference>
<feature type="compositionally biased region" description="Acidic residues" evidence="7">
    <location>
        <begin position="1187"/>
        <end position="1196"/>
    </location>
</feature>
<feature type="compositionally biased region" description="Polar residues" evidence="7">
    <location>
        <begin position="541"/>
        <end position="551"/>
    </location>
</feature>
<evidence type="ECO:0000313" key="10">
    <source>
        <dbReference type="Proteomes" id="UP000182259"/>
    </source>
</evidence>
<proteinExistence type="inferred from homology"/>
<dbReference type="EMBL" id="LT635764">
    <property type="protein sequence ID" value="SGZ49669.1"/>
    <property type="molecule type" value="Genomic_DNA"/>
</dbReference>
<dbReference type="GO" id="GO:0000938">
    <property type="term" value="C:GARP complex"/>
    <property type="evidence" value="ECO:0007669"/>
    <property type="project" value="InterPro"/>
</dbReference>
<dbReference type="GO" id="GO:0042147">
    <property type="term" value="P:retrograde transport, endosome to Golgi"/>
    <property type="evidence" value="ECO:0007669"/>
    <property type="project" value="InterPro"/>
</dbReference>
<comment type="subcellular location">
    <subcellularLocation>
        <location evidence="1">Golgi apparatus</location>
        <location evidence="1">trans-Golgi network</location>
    </subcellularLocation>
</comment>
<feature type="region of interest" description="Disordered" evidence="7">
    <location>
        <begin position="1061"/>
        <end position="1196"/>
    </location>
</feature>
<feature type="compositionally biased region" description="Basic and acidic residues" evidence="7">
    <location>
        <begin position="1169"/>
        <end position="1185"/>
    </location>
</feature>
<dbReference type="GO" id="GO:0005829">
    <property type="term" value="C:cytosol"/>
    <property type="evidence" value="ECO:0007669"/>
    <property type="project" value="GOC"/>
</dbReference>
<dbReference type="Proteomes" id="UP000182259">
    <property type="component" value="Chromosome I"/>
</dbReference>
<evidence type="ECO:0000259" key="8">
    <source>
        <dbReference type="Pfam" id="PF07928"/>
    </source>
</evidence>